<comment type="subcellular location">
    <subcellularLocation>
        <location evidence="1 11">Endoplasmic reticulum membrane</location>
        <topology evidence="1 11">Multi-pass membrane protein</topology>
    </subcellularLocation>
</comment>
<comment type="function">
    <text evidence="11">May play a role in anterograde transport of membrane proteins from the endoplasmic reticulum to the Golgi.</text>
</comment>
<dbReference type="PANTHER" id="PTHR12701">
    <property type="entry name" value="BCR-ASSOCIATED PROTEIN, BAP"/>
    <property type="match status" value="1"/>
</dbReference>
<dbReference type="GO" id="GO:0070973">
    <property type="term" value="P:protein localization to endoplasmic reticulum exit site"/>
    <property type="evidence" value="ECO:0007669"/>
    <property type="project" value="UniProtKB-UniRule"/>
</dbReference>
<sequence length="264" mass="30273">MTYPTFRLHENDHLSSYHLPPPSHQFALFFHAAHPRVFNSILQENQQCRTLTMTLYYSLVFLLLVFEMVVFMGLIVPLPYAVKRKLFAFISESPLIAKLQYGLKITFIFILILFIDSVNRVYRVQLEMAAYSKDTTGVGRAAALGAERMEVQARKFYSQRNMYLCGFTLFLSLILNRTYIMILDVLRLEDRVKLLEGDKKAGGKDAARVAEAGNLGEIGRLKKELEAKDRDIETLKKQAEGLQREYHNLGDKVSEADSAPKKDR</sequence>
<feature type="region of interest" description="Disordered" evidence="12">
    <location>
        <begin position="243"/>
        <end position="264"/>
    </location>
</feature>
<evidence type="ECO:0000256" key="5">
    <source>
        <dbReference type="ARBA" id="ARBA00022824"/>
    </source>
</evidence>
<dbReference type="Proteomes" id="UP000054383">
    <property type="component" value="Unassembled WGS sequence"/>
</dbReference>
<accession>A0A0U1M1A4</accession>
<evidence type="ECO:0000256" key="10">
    <source>
        <dbReference type="ARBA" id="ARBA00023136"/>
    </source>
</evidence>
<keyword evidence="4 11" id="KW-0812">Transmembrane</keyword>
<comment type="similarity">
    <text evidence="2 11">Belongs to the BCAP29/BCAP31 family.</text>
</comment>
<evidence type="ECO:0000256" key="8">
    <source>
        <dbReference type="ARBA" id="ARBA00022989"/>
    </source>
</evidence>
<evidence type="ECO:0000313" key="15">
    <source>
        <dbReference type="EMBL" id="CRG89323.1"/>
    </source>
</evidence>
<dbReference type="InterPro" id="IPR008417">
    <property type="entry name" value="BAP29/BAP31"/>
</dbReference>
<evidence type="ECO:0000256" key="1">
    <source>
        <dbReference type="ARBA" id="ARBA00004477"/>
    </source>
</evidence>
<dbReference type="STRING" id="28573.A0A0U1M1A4"/>
<evidence type="ECO:0000256" key="12">
    <source>
        <dbReference type="SAM" id="MobiDB-lite"/>
    </source>
</evidence>
<feature type="domain" description="BAP29/BAP31 transmembrane" evidence="13">
    <location>
        <begin position="53"/>
        <end position="193"/>
    </location>
</feature>
<organism evidence="15 16">
    <name type="scientific">Talaromyces islandicus</name>
    <name type="common">Penicillium islandicum</name>
    <dbReference type="NCBI Taxonomy" id="28573"/>
    <lineage>
        <taxon>Eukaryota</taxon>
        <taxon>Fungi</taxon>
        <taxon>Dikarya</taxon>
        <taxon>Ascomycota</taxon>
        <taxon>Pezizomycotina</taxon>
        <taxon>Eurotiomycetes</taxon>
        <taxon>Eurotiomycetidae</taxon>
        <taxon>Eurotiales</taxon>
        <taxon>Trichocomaceae</taxon>
        <taxon>Talaromyces</taxon>
        <taxon>Talaromyces sect. Islandici</taxon>
    </lineage>
</organism>
<keyword evidence="8 11" id="KW-1133">Transmembrane helix</keyword>
<gene>
    <name evidence="15" type="ORF">PISL3812_06359</name>
</gene>
<evidence type="ECO:0000259" key="13">
    <source>
        <dbReference type="Pfam" id="PF05529"/>
    </source>
</evidence>
<dbReference type="OMA" id="EMGLFML"/>
<dbReference type="Gene3D" id="1.20.5.110">
    <property type="match status" value="1"/>
</dbReference>
<proteinExistence type="inferred from homology"/>
<evidence type="ECO:0000256" key="2">
    <source>
        <dbReference type="ARBA" id="ARBA00007956"/>
    </source>
</evidence>
<evidence type="ECO:0000256" key="7">
    <source>
        <dbReference type="ARBA" id="ARBA00022927"/>
    </source>
</evidence>
<feature type="transmembrane region" description="Helical" evidence="11">
    <location>
        <begin position="162"/>
        <end position="182"/>
    </location>
</feature>
<protein>
    <recommendedName>
        <fullName evidence="11">Endoplasmic reticulum transmembrane protein</fullName>
    </recommendedName>
</protein>
<evidence type="ECO:0000313" key="16">
    <source>
        <dbReference type="Proteomes" id="UP000054383"/>
    </source>
</evidence>
<evidence type="ECO:0000256" key="11">
    <source>
        <dbReference type="RuleBase" id="RU367026"/>
    </source>
</evidence>
<feature type="domain" description="Bap31/Bap29 cytoplasmic coiled-coil" evidence="14">
    <location>
        <begin position="216"/>
        <end position="263"/>
    </location>
</feature>
<keyword evidence="9" id="KW-0175">Coiled coil</keyword>
<dbReference type="GO" id="GO:0006888">
    <property type="term" value="P:endoplasmic reticulum to Golgi vesicle-mediated transport"/>
    <property type="evidence" value="ECO:0007669"/>
    <property type="project" value="UniProtKB-UniRule"/>
</dbReference>
<keyword evidence="16" id="KW-1185">Reference proteome</keyword>
<keyword evidence="3 11" id="KW-0813">Transport</keyword>
<dbReference type="InterPro" id="IPR040463">
    <property type="entry name" value="BAP29/BAP31_N"/>
</dbReference>
<evidence type="ECO:0000256" key="4">
    <source>
        <dbReference type="ARBA" id="ARBA00022692"/>
    </source>
</evidence>
<evidence type="ECO:0000256" key="6">
    <source>
        <dbReference type="ARBA" id="ARBA00022892"/>
    </source>
</evidence>
<dbReference type="InterPro" id="IPR041672">
    <property type="entry name" value="Bap31/Bap29_C"/>
</dbReference>
<dbReference type="GO" id="GO:0005789">
    <property type="term" value="C:endoplasmic reticulum membrane"/>
    <property type="evidence" value="ECO:0007669"/>
    <property type="project" value="UniProtKB-SubCell"/>
</dbReference>
<name>A0A0U1M1A4_TALIS</name>
<keyword evidence="6 11" id="KW-0931">ER-Golgi transport</keyword>
<keyword evidence="10 11" id="KW-0472">Membrane</keyword>
<evidence type="ECO:0000259" key="14">
    <source>
        <dbReference type="Pfam" id="PF18035"/>
    </source>
</evidence>
<feature type="transmembrane region" description="Helical" evidence="11">
    <location>
        <begin position="101"/>
        <end position="118"/>
    </location>
</feature>
<dbReference type="Pfam" id="PF18035">
    <property type="entry name" value="Bap31_Bap29_C"/>
    <property type="match status" value="1"/>
</dbReference>
<keyword evidence="7 11" id="KW-0653">Protein transport</keyword>
<evidence type="ECO:0000256" key="9">
    <source>
        <dbReference type="ARBA" id="ARBA00023054"/>
    </source>
</evidence>
<dbReference type="Pfam" id="PF05529">
    <property type="entry name" value="Bap31"/>
    <property type="match status" value="1"/>
</dbReference>
<dbReference type="EMBL" id="CVMT01000006">
    <property type="protein sequence ID" value="CRG89323.1"/>
    <property type="molecule type" value="Genomic_DNA"/>
</dbReference>
<dbReference type="GO" id="GO:0006886">
    <property type="term" value="P:intracellular protein transport"/>
    <property type="evidence" value="ECO:0007669"/>
    <property type="project" value="UniProtKB-UniRule"/>
</dbReference>
<feature type="transmembrane region" description="Helical" evidence="11">
    <location>
        <begin position="55"/>
        <end position="81"/>
    </location>
</feature>
<reference evidence="15 16" key="1">
    <citation type="submission" date="2015-04" db="EMBL/GenBank/DDBJ databases">
        <authorList>
            <person name="Syromyatnikov M.Y."/>
            <person name="Popov V.N."/>
        </authorList>
    </citation>
    <scope>NUCLEOTIDE SEQUENCE [LARGE SCALE GENOMIC DNA]</scope>
    <source>
        <strain evidence="15">WF-38-12</strain>
    </source>
</reference>
<keyword evidence="5 11" id="KW-0256">Endoplasmic reticulum</keyword>
<dbReference type="AlphaFoldDB" id="A0A0U1M1A4"/>
<dbReference type="OrthoDB" id="435607at2759"/>
<dbReference type="PANTHER" id="PTHR12701:SF20">
    <property type="entry name" value="ENDOPLASMIC RETICULUM TRANSMEMBRANE PROTEIN"/>
    <property type="match status" value="1"/>
</dbReference>
<evidence type="ECO:0000256" key="3">
    <source>
        <dbReference type="ARBA" id="ARBA00022448"/>
    </source>
</evidence>